<evidence type="ECO:0000256" key="2">
    <source>
        <dbReference type="ARBA" id="ARBA00022747"/>
    </source>
</evidence>
<dbReference type="PANTHER" id="PTHR30408:SF12">
    <property type="entry name" value="TYPE I RESTRICTION ENZYME MJAVIII SPECIFICITY SUBUNIT"/>
    <property type="match status" value="1"/>
</dbReference>
<organism evidence="5 6">
    <name type="scientific">Aureliella helgolandensis</name>
    <dbReference type="NCBI Taxonomy" id="2527968"/>
    <lineage>
        <taxon>Bacteria</taxon>
        <taxon>Pseudomonadati</taxon>
        <taxon>Planctomycetota</taxon>
        <taxon>Planctomycetia</taxon>
        <taxon>Pirellulales</taxon>
        <taxon>Pirellulaceae</taxon>
        <taxon>Aureliella</taxon>
    </lineage>
</organism>
<sequence>MSDLKLVSTKGAKSGDWKAVRLGDVVSHLQDVERNPQEAGLERFLKVEHFDTERLKIDRWGDIVSEDLPPTFYKLFKAGQVLYPTRNPHLRRTAVADFDGICGEKTLTLKAKSGIDTELLPYVFQTEAFIDYATSMSIGSTNPHVRWRDIAAYRFQLPDLKTQSRFAEVLIAADTVIDTYAQARCKCEQALSTIRSRLYSEAAELHESVSLGDVGEWRSGGTPSKEKKEYWGGDFPWVSPKDMKTDVINDAIDHITNAAIADRVTIVPRDSILIVVRGLILAHSFPIAMTGRELTFNQDMRALVPSDQYLPLFLFHWFHWRKPRLLNLVTETSHGTKRLPTDVLQNVAVPRPRLDVQRNVVELLEGLRTHVIGLQDHADTCRTLKRSVLNSLFRNSPS</sequence>
<dbReference type="Proteomes" id="UP000318017">
    <property type="component" value="Chromosome"/>
</dbReference>
<proteinExistence type="inferred from homology"/>
<dbReference type="EMBL" id="CP036298">
    <property type="protein sequence ID" value="QDV27369.1"/>
    <property type="molecule type" value="Genomic_DNA"/>
</dbReference>
<evidence type="ECO:0000313" key="6">
    <source>
        <dbReference type="Proteomes" id="UP000318017"/>
    </source>
</evidence>
<dbReference type="RefSeq" id="WP_145084655.1">
    <property type="nucleotide sequence ID" value="NZ_CP036298.1"/>
</dbReference>
<dbReference type="PANTHER" id="PTHR30408">
    <property type="entry name" value="TYPE-1 RESTRICTION ENZYME ECOKI SPECIFICITY PROTEIN"/>
    <property type="match status" value="1"/>
</dbReference>
<dbReference type="AlphaFoldDB" id="A0A518GFK3"/>
<dbReference type="Gene3D" id="3.90.220.20">
    <property type="entry name" value="DNA methylase specificity domains"/>
    <property type="match status" value="2"/>
</dbReference>
<dbReference type="CDD" id="cd16961">
    <property type="entry name" value="RMtype1_S_TRD-CR_like"/>
    <property type="match status" value="1"/>
</dbReference>
<dbReference type="InterPro" id="IPR000055">
    <property type="entry name" value="Restrct_endonuc_typeI_TRD"/>
</dbReference>
<protein>
    <submittedName>
        <fullName evidence="5">Type I restriction modification DNA specificity domain protein</fullName>
    </submittedName>
</protein>
<dbReference type="GO" id="GO:0003677">
    <property type="term" value="F:DNA binding"/>
    <property type="evidence" value="ECO:0007669"/>
    <property type="project" value="UniProtKB-KW"/>
</dbReference>
<evidence type="ECO:0000313" key="5">
    <source>
        <dbReference type="EMBL" id="QDV27369.1"/>
    </source>
</evidence>
<dbReference type="CDD" id="cd17249">
    <property type="entry name" value="RMtype1_S_EcoR124I-TRD2-CR2_like"/>
    <property type="match status" value="1"/>
</dbReference>
<dbReference type="SUPFAM" id="SSF116734">
    <property type="entry name" value="DNA methylase specificity domain"/>
    <property type="match status" value="2"/>
</dbReference>
<evidence type="ECO:0000256" key="3">
    <source>
        <dbReference type="ARBA" id="ARBA00023125"/>
    </source>
</evidence>
<keyword evidence="2" id="KW-0680">Restriction system</keyword>
<dbReference type="InterPro" id="IPR044946">
    <property type="entry name" value="Restrct_endonuc_typeI_TRD_sf"/>
</dbReference>
<dbReference type="GO" id="GO:0009307">
    <property type="term" value="P:DNA restriction-modification system"/>
    <property type="evidence" value="ECO:0007669"/>
    <property type="project" value="UniProtKB-KW"/>
</dbReference>
<keyword evidence="3" id="KW-0238">DNA-binding</keyword>
<accession>A0A518GFK3</accession>
<evidence type="ECO:0000256" key="1">
    <source>
        <dbReference type="ARBA" id="ARBA00010923"/>
    </source>
</evidence>
<dbReference type="REBASE" id="356630">
    <property type="entry name" value="S.Pba31aORF57570P"/>
</dbReference>
<dbReference type="KEGG" id="ahel:Q31a_57580"/>
<feature type="domain" description="Type I restriction modification DNA specificity" evidence="4">
    <location>
        <begin position="207"/>
        <end position="367"/>
    </location>
</feature>
<name>A0A518GFK3_9BACT</name>
<keyword evidence="6" id="KW-1185">Reference proteome</keyword>
<dbReference type="InterPro" id="IPR052021">
    <property type="entry name" value="Type-I_RS_S_subunit"/>
</dbReference>
<gene>
    <name evidence="5" type="ORF">Q31a_57580</name>
</gene>
<reference evidence="5 6" key="1">
    <citation type="submission" date="2019-02" db="EMBL/GenBank/DDBJ databases">
        <title>Deep-cultivation of Planctomycetes and their phenomic and genomic characterization uncovers novel biology.</title>
        <authorList>
            <person name="Wiegand S."/>
            <person name="Jogler M."/>
            <person name="Boedeker C."/>
            <person name="Pinto D."/>
            <person name="Vollmers J."/>
            <person name="Rivas-Marin E."/>
            <person name="Kohn T."/>
            <person name="Peeters S.H."/>
            <person name="Heuer A."/>
            <person name="Rast P."/>
            <person name="Oberbeckmann S."/>
            <person name="Bunk B."/>
            <person name="Jeske O."/>
            <person name="Meyerdierks A."/>
            <person name="Storesund J.E."/>
            <person name="Kallscheuer N."/>
            <person name="Luecker S."/>
            <person name="Lage O.M."/>
            <person name="Pohl T."/>
            <person name="Merkel B.J."/>
            <person name="Hornburger P."/>
            <person name="Mueller R.-W."/>
            <person name="Bruemmer F."/>
            <person name="Labrenz M."/>
            <person name="Spormann A.M."/>
            <person name="Op den Camp H."/>
            <person name="Overmann J."/>
            <person name="Amann R."/>
            <person name="Jetten M.S.M."/>
            <person name="Mascher T."/>
            <person name="Medema M.H."/>
            <person name="Devos D.P."/>
            <person name="Kaster A.-K."/>
            <person name="Ovreas L."/>
            <person name="Rohde M."/>
            <person name="Galperin M.Y."/>
            <person name="Jogler C."/>
        </authorList>
    </citation>
    <scope>NUCLEOTIDE SEQUENCE [LARGE SCALE GENOMIC DNA]</scope>
    <source>
        <strain evidence="5 6">Q31a</strain>
    </source>
</reference>
<comment type="similarity">
    <text evidence="1">Belongs to the type-I restriction system S methylase family.</text>
</comment>
<dbReference type="OrthoDB" id="9811611at2"/>
<dbReference type="Pfam" id="PF01420">
    <property type="entry name" value="Methylase_S"/>
    <property type="match status" value="1"/>
</dbReference>
<evidence type="ECO:0000259" key="4">
    <source>
        <dbReference type="Pfam" id="PF01420"/>
    </source>
</evidence>